<name>A0A3B0QVL9_9ZZZZ</name>
<dbReference type="PANTHER" id="PTHR47566:SF1">
    <property type="entry name" value="PROTEIN NUD1"/>
    <property type="match status" value="1"/>
</dbReference>
<dbReference type="PANTHER" id="PTHR47566">
    <property type="match status" value="1"/>
</dbReference>
<gene>
    <name evidence="4" type="ORF">MNBD_BACTEROID02-1934</name>
</gene>
<sequence length="996" mass="107864">MKKITLLLFLCCLITSFVAAQTTTIPDANFEAFLEANGMGDGIANNQLVTTANINTVTSLDIFAQNIADLTGIQDFTALISLRCFSNSLTSLDLTQNTVLEVLHCYNNSLTSLDLSQNTALTYLNCGTNSLTNLNVSQNIALTTLWCYNNLITNLDLSQNTALTDLSCRINTLIGLDVSQNTALTSLECNDNSLTSLNVKNGNNTNISNANFNVLNNPNLTCIEVDNAVYSITNWINKDAQTNYSIDCTILQTYVPDNNFEQALINLGYDTVLDDFVLTANINTVTTLDVSSLSIADLTGIEGFTALINLDCNNNALTSLNVTQNTALTNLICYSNSLTSLNLIQNLALTDLFCFSNSLTSLDVTLNTALTTLSCGNNLITSLDVSQNLVLTTLNCRNNQLTSLDVTQNTALTTLNSRNNQLTVLDLTQNVALTKLWCQNNMLSILNVKNGNNTNITNVNFDATNNPNLTCIHVDNASWSTNNWTNIDATTSFSGNCFANLTYVPDNNFEQALMLLGYDNSLDDYVLTANINTITSLDVSSLSIADLTGIEDFTALTTLDCSSNNLTSIDVTQNTALTDLNCFSNSLTSLDITQNTVLTNLNCGSNSLTVLDPIQNTALTTLKCANNSLTSLDLSQNTALTWLVCSSNDLSFLDVKNGNNANITTAFFLAASNPNLTCINVDNAVYSTANWANIDPQTSFSTNCNPPQTYVPDNNFEQALINLGYDTVLDDYVITANINTLTGLDVSSQSIADLTGIEDFTALTTLYCYNNTLTSLDVTQNTALTTLFCHVNLLTSLDITQNTVLANLNCYVNALTSLDVSQNIALTLLNCRNNQLTSLDVTQNTVLTTLHCFNNLLTSLNVKNGNNTNITNANFNATNNPNLTCVNVDNAAWSTANWTNVDATSSFSENCALGINDIEQNISLTIFPNPATSIVTIKTPQLIEITKAELFDVSGKKLQTLKSGSDTFNISNLNAGLYFISIIVNQNIVVKKLIVK</sequence>
<dbReference type="NCBIfam" id="TIGR04183">
    <property type="entry name" value="Por_Secre_tail"/>
    <property type="match status" value="1"/>
</dbReference>
<keyword evidence="2" id="KW-0677">Repeat</keyword>
<dbReference type="InterPro" id="IPR032675">
    <property type="entry name" value="LRR_dom_sf"/>
</dbReference>
<evidence type="ECO:0000313" key="4">
    <source>
        <dbReference type="EMBL" id="VAV84231.1"/>
    </source>
</evidence>
<evidence type="ECO:0000256" key="2">
    <source>
        <dbReference type="ARBA" id="ARBA00022737"/>
    </source>
</evidence>
<dbReference type="SUPFAM" id="SSF52058">
    <property type="entry name" value="L domain-like"/>
    <property type="match status" value="4"/>
</dbReference>
<accession>A0A3B0QVL9</accession>
<dbReference type="AlphaFoldDB" id="A0A3B0QVL9"/>
<dbReference type="Pfam" id="PF18962">
    <property type="entry name" value="Por_Secre_tail"/>
    <property type="match status" value="1"/>
</dbReference>
<dbReference type="EMBL" id="UOEB01000141">
    <property type="protein sequence ID" value="VAV84231.1"/>
    <property type="molecule type" value="Genomic_DNA"/>
</dbReference>
<evidence type="ECO:0000256" key="1">
    <source>
        <dbReference type="ARBA" id="ARBA00022614"/>
    </source>
</evidence>
<protein>
    <submittedName>
        <fullName evidence="4">Internalin-like protein (LPXTG motif) Lmo0331 homolog</fullName>
    </submittedName>
</protein>
<keyword evidence="1" id="KW-0433">Leucine-rich repeat</keyword>
<evidence type="ECO:0000259" key="3">
    <source>
        <dbReference type="Pfam" id="PF18962"/>
    </source>
</evidence>
<dbReference type="GO" id="GO:0035591">
    <property type="term" value="F:signaling adaptor activity"/>
    <property type="evidence" value="ECO:0007669"/>
    <property type="project" value="TreeGrafter"/>
</dbReference>
<organism evidence="4">
    <name type="scientific">hydrothermal vent metagenome</name>
    <dbReference type="NCBI Taxonomy" id="652676"/>
    <lineage>
        <taxon>unclassified sequences</taxon>
        <taxon>metagenomes</taxon>
        <taxon>ecological metagenomes</taxon>
    </lineage>
</organism>
<reference evidence="4" key="1">
    <citation type="submission" date="2018-06" db="EMBL/GenBank/DDBJ databases">
        <authorList>
            <person name="Zhirakovskaya E."/>
        </authorList>
    </citation>
    <scope>NUCLEOTIDE SEQUENCE</scope>
</reference>
<feature type="domain" description="Secretion system C-terminal sorting" evidence="3">
    <location>
        <begin position="926"/>
        <end position="995"/>
    </location>
</feature>
<proteinExistence type="predicted"/>
<dbReference type="InterPro" id="IPR026444">
    <property type="entry name" value="Secre_tail"/>
</dbReference>
<dbReference type="Gene3D" id="3.80.10.10">
    <property type="entry name" value="Ribonuclease Inhibitor"/>
    <property type="match status" value="4"/>
</dbReference>
<dbReference type="InterPro" id="IPR052574">
    <property type="entry name" value="CDIRP"/>
</dbReference>